<dbReference type="Pfam" id="PF13542">
    <property type="entry name" value="HTH_Tnp_ISL3"/>
    <property type="match status" value="1"/>
</dbReference>
<gene>
    <name evidence="4" type="ORF">ACFO8Q_14850</name>
</gene>
<dbReference type="InterPro" id="IPR029261">
    <property type="entry name" value="Transposase_Znf"/>
</dbReference>
<evidence type="ECO:0000259" key="1">
    <source>
        <dbReference type="Pfam" id="PF01610"/>
    </source>
</evidence>
<dbReference type="PANTHER" id="PTHR33498">
    <property type="entry name" value="TRANSPOSASE FOR INSERTION SEQUENCE ELEMENT IS1557"/>
    <property type="match status" value="1"/>
</dbReference>
<evidence type="ECO:0000313" key="5">
    <source>
        <dbReference type="Proteomes" id="UP001596002"/>
    </source>
</evidence>
<proteinExistence type="predicted"/>
<comment type="caution">
    <text evidence="4">The sequence shown here is derived from an EMBL/GenBank/DDBJ whole genome shotgun (WGS) entry which is preliminary data.</text>
</comment>
<organism evidence="4 5">
    <name type="scientific">Effusibacillus consociatus</name>
    <dbReference type="NCBI Taxonomy" id="1117041"/>
    <lineage>
        <taxon>Bacteria</taxon>
        <taxon>Bacillati</taxon>
        <taxon>Bacillota</taxon>
        <taxon>Bacilli</taxon>
        <taxon>Bacillales</taxon>
        <taxon>Alicyclobacillaceae</taxon>
        <taxon>Effusibacillus</taxon>
    </lineage>
</organism>
<dbReference type="Pfam" id="PF14690">
    <property type="entry name" value="Zn_ribbon_ISL3"/>
    <property type="match status" value="1"/>
</dbReference>
<feature type="domain" description="Transposase IS204/IS1001/IS1096/IS1165 zinc-finger" evidence="3">
    <location>
        <begin position="47"/>
        <end position="93"/>
    </location>
</feature>
<evidence type="ECO:0000313" key="4">
    <source>
        <dbReference type="EMBL" id="MFC4768622.1"/>
    </source>
</evidence>
<dbReference type="PANTHER" id="PTHR33498:SF1">
    <property type="entry name" value="TRANSPOSASE FOR INSERTION SEQUENCE ELEMENT IS1557"/>
    <property type="match status" value="1"/>
</dbReference>
<evidence type="ECO:0000259" key="3">
    <source>
        <dbReference type="Pfam" id="PF14690"/>
    </source>
</evidence>
<dbReference type="EMBL" id="JBHSHC010000110">
    <property type="protein sequence ID" value="MFC4768622.1"/>
    <property type="molecule type" value="Genomic_DNA"/>
</dbReference>
<evidence type="ECO:0000259" key="2">
    <source>
        <dbReference type="Pfam" id="PF13542"/>
    </source>
</evidence>
<keyword evidence="5" id="KW-1185">Reference proteome</keyword>
<accession>A0ABV9Q577</accession>
<reference evidence="5" key="1">
    <citation type="journal article" date="2019" name="Int. J. Syst. Evol. Microbiol.">
        <title>The Global Catalogue of Microorganisms (GCM) 10K type strain sequencing project: providing services to taxonomists for standard genome sequencing and annotation.</title>
        <authorList>
            <consortium name="The Broad Institute Genomics Platform"/>
            <consortium name="The Broad Institute Genome Sequencing Center for Infectious Disease"/>
            <person name="Wu L."/>
            <person name="Ma J."/>
        </authorList>
    </citation>
    <scope>NUCLEOTIDE SEQUENCE [LARGE SCALE GENOMIC DNA]</scope>
    <source>
        <strain evidence="5">WYCCWR 12678</strain>
    </source>
</reference>
<feature type="domain" description="Transposase IS204/IS1001/IS1096/IS1165 DDE" evidence="1">
    <location>
        <begin position="164"/>
        <end position="396"/>
    </location>
</feature>
<sequence>MVEHQKELDLFQEALGIKDPWFVSHREFDKNAGELHVSLDFPRGATFPCPVCGRTGNKVYDVVNPNRTWRHLDFFQYKTFLHARLPRIECKTCKKISTVQVNWARPATGFTWLFESFVLSLMKEMPVAAVARQVGEHDTRLWRIFHYYVNRTMDEMDISHVKRIALDETSSRRGHQYITLFVDMDTKKVIFATEGKGSDVLVVLQRFLEQKGVSCSQIQEFCCDMSLAFIAGIEKYFPGAHITFDKFHVMKMVNEAVDQVRKEEQKQIPELNKTKYLWLRNENKLLEHQRESLTKLKDMNLKTARAYRLKLALQDFWTVSALLADVYLHEWIQWAIHSRLTPMADVGRTIKKHETGILRWFQSKMTNGLLEGLNSLVQASKRKARGYRTLKTFISMVYATANKLEITVKPQQA</sequence>
<dbReference type="Pfam" id="PF01610">
    <property type="entry name" value="DDE_Tnp_ISL3"/>
    <property type="match status" value="1"/>
</dbReference>
<protein>
    <submittedName>
        <fullName evidence="4">ISL3 family transposase</fullName>
    </submittedName>
</protein>
<dbReference type="InterPro" id="IPR032877">
    <property type="entry name" value="Transposase_HTH"/>
</dbReference>
<feature type="domain" description="Transposase IS204/IS1001/IS1096/IS1165 helix-turn-helix" evidence="2">
    <location>
        <begin position="99"/>
        <end position="149"/>
    </location>
</feature>
<dbReference type="InterPro" id="IPR047951">
    <property type="entry name" value="Transpos_ISL3"/>
</dbReference>
<dbReference type="Proteomes" id="UP001596002">
    <property type="component" value="Unassembled WGS sequence"/>
</dbReference>
<dbReference type="InterPro" id="IPR002560">
    <property type="entry name" value="Transposase_DDE"/>
</dbReference>
<name>A0ABV9Q577_9BACL</name>
<dbReference type="NCBIfam" id="NF033550">
    <property type="entry name" value="transpos_ISL3"/>
    <property type="match status" value="1"/>
</dbReference>
<dbReference type="RefSeq" id="WP_380026573.1">
    <property type="nucleotide sequence ID" value="NZ_JBHSHC010000110.1"/>
</dbReference>